<evidence type="ECO:0000313" key="3">
    <source>
        <dbReference type="WBParaSite" id="ACOC_0001254001-mRNA-1"/>
    </source>
</evidence>
<protein>
    <submittedName>
        <fullName evidence="1 3">Uncharacterized protein</fullName>
    </submittedName>
</protein>
<dbReference type="EMBL" id="UYYA01005084">
    <property type="protein sequence ID" value="VDM64126.1"/>
    <property type="molecule type" value="Genomic_DNA"/>
</dbReference>
<evidence type="ECO:0000313" key="1">
    <source>
        <dbReference type="EMBL" id="VDM64126.1"/>
    </source>
</evidence>
<reference evidence="1 2" key="2">
    <citation type="submission" date="2018-11" db="EMBL/GenBank/DDBJ databases">
        <authorList>
            <consortium name="Pathogen Informatics"/>
        </authorList>
    </citation>
    <scope>NUCLEOTIDE SEQUENCE [LARGE SCALE GENOMIC DNA]</scope>
    <source>
        <strain evidence="1 2">Costa Rica</strain>
    </source>
</reference>
<keyword evidence="2" id="KW-1185">Reference proteome</keyword>
<gene>
    <name evidence="1" type="ORF">ACOC_LOCUS12541</name>
</gene>
<dbReference type="Proteomes" id="UP000267027">
    <property type="component" value="Unassembled WGS sequence"/>
</dbReference>
<evidence type="ECO:0000313" key="2">
    <source>
        <dbReference type="Proteomes" id="UP000267027"/>
    </source>
</evidence>
<dbReference type="WBParaSite" id="ACOC_0001254001-mRNA-1">
    <property type="protein sequence ID" value="ACOC_0001254001-mRNA-1"/>
    <property type="gene ID" value="ACOC_0001254001"/>
</dbReference>
<sequence>MCRAKFLVSIMTIFPANDSQRAIRLQLVVDLEAEDLSVDETIQPQVEEDNIDVTEENREYETLGDQIGEDPIVLTDESGERLLHVSFFRLAKA</sequence>
<accession>A0A0R3Q0S0</accession>
<reference evidence="3" key="1">
    <citation type="submission" date="2017-02" db="UniProtKB">
        <authorList>
            <consortium name="WormBaseParasite"/>
        </authorList>
    </citation>
    <scope>IDENTIFICATION</scope>
</reference>
<proteinExistence type="predicted"/>
<organism evidence="3">
    <name type="scientific">Angiostrongylus costaricensis</name>
    <name type="common">Nematode worm</name>
    <dbReference type="NCBI Taxonomy" id="334426"/>
    <lineage>
        <taxon>Eukaryota</taxon>
        <taxon>Metazoa</taxon>
        <taxon>Ecdysozoa</taxon>
        <taxon>Nematoda</taxon>
        <taxon>Chromadorea</taxon>
        <taxon>Rhabditida</taxon>
        <taxon>Rhabditina</taxon>
        <taxon>Rhabditomorpha</taxon>
        <taxon>Strongyloidea</taxon>
        <taxon>Metastrongylidae</taxon>
        <taxon>Angiostrongylus</taxon>
    </lineage>
</organism>
<name>A0A0R3Q0S0_ANGCS</name>
<dbReference type="AlphaFoldDB" id="A0A0R3Q0S0"/>